<dbReference type="Gene3D" id="3.20.10.10">
    <property type="entry name" value="D-amino Acid Aminotransferase, subunit A, domain 2"/>
    <property type="match status" value="1"/>
</dbReference>
<dbReference type="Gene3D" id="3.30.470.10">
    <property type="match status" value="1"/>
</dbReference>
<dbReference type="PANTHER" id="PTHR42743">
    <property type="entry name" value="AMINO-ACID AMINOTRANSFERASE"/>
    <property type="match status" value="1"/>
</dbReference>
<dbReference type="OrthoDB" id="64220at2759"/>
<reference evidence="2" key="1">
    <citation type="submission" date="2021-11" db="EMBL/GenBank/DDBJ databases">
        <authorList>
            <person name="Herlambang A."/>
            <person name="Guo Y."/>
            <person name="Takashima Y."/>
            <person name="Nishizawa T."/>
        </authorList>
    </citation>
    <scope>NUCLEOTIDE SEQUENCE</scope>
    <source>
        <strain evidence="2">E1425</strain>
    </source>
</reference>
<proteinExistence type="inferred from homology"/>
<evidence type="ECO:0000256" key="1">
    <source>
        <dbReference type="ARBA" id="ARBA00009320"/>
    </source>
</evidence>
<dbReference type="SUPFAM" id="SSF56752">
    <property type="entry name" value="D-aminoacid aminotransferase-like PLP-dependent enzymes"/>
    <property type="match status" value="1"/>
</dbReference>
<comment type="caution">
    <text evidence="2">The sequence shown here is derived from an EMBL/GenBank/DDBJ whole genome shotgun (WGS) entry which is preliminary data.</text>
</comment>
<dbReference type="InterPro" id="IPR036038">
    <property type="entry name" value="Aminotransferase-like"/>
</dbReference>
<evidence type="ECO:0000313" key="2">
    <source>
        <dbReference type="EMBL" id="GJJ73005.1"/>
    </source>
</evidence>
<dbReference type="InterPro" id="IPR001544">
    <property type="entry name" value="Aminotrans_IV"/>
</dbReference>
<sequence>MTTVHLLETILYDPNDGGVFLEDYHFDRMLSSAKELAPSYALDKEKFLQELIPTPSELSHKLEGAINNGGKDKRQRLRVLLDFEGDVTIQSSQLPSETKSFAVDGPIIVVLDSEPTLKDNIWLYHKTTQREVYNAARTRQGLGPVGAPVEANAPFDVLMYNEDNEIMETSIANIAIEVENPETGKLEWVTPPAASGLLCGTMRRKLLEEGKIHERVITVEELKRAALANKKMKCFNSVRMEYPVSVKF</sequence>
<accession>A0A9P3HA99</accession>
<name>A0A9P3HA99_9FUNG</name>
<evidence type="ECO:0000313" key="3">
    <source>
        <dbReference type="Proteomes" id="UP000827284"/>
    </source>
</evidence>
<dbReference type="Pfam" id="PF01063">
    <property type="entry name" value="Aminotran_4"/>
    <property type="match status" value="1"/>
</dbReference>
<organism evidence="2 3">
    <name type="scientific">Entomortierella parvispora</name>
    <dbReference type="NCBI Taxonomy" id="205924"/>
    <lineage>
        <taxon>Eukaryota</taxon>
        <taxon>Fungi</taxon>
        <taxon>Fungi incertae sedis</taxon>
        <taxon>Mucoromycota</taxon>
        <taxon>Mortierellomycotina</taxon>
        <taxon>Mortierellomycetes</taxon>
        <taxon>Mortierellales</taxon>
        <taxon>Mortierellaceae</taxon>
        <taxon>Entomortierella</taxon>
    </lineage>
</organism>
<comment type="similarity">
    <text evidence="1">Belongs to the class-IV pyridoxal-phosphate-dependent aminotransferase family.</text>
</comment>
<dbReference type="AlphaFoldDB" id="A0A9P3HA99"/>
<keyword evidence="3" id="KW-1185">Reference proteome</keyword>
<gene>
    <name evidence="2" type="ORF">EMPS_05363</name>
</gene>
<dbReference type="InterPro" id="IPR043132">
    <property type="entry name" value="BCAT-like_C"/>
</dbReference>
<dbReference type="Proteomes" id="UP000827284">
    <property type="component" value="Unassembled WGS sequence"/>
</dbReference>
<dbReference type="GO" id="GO:0003824">
    <property type="term" value="F:catalytic activity"/>
    <property type="evidence" value="ECO:0007669"/>
    <property type="project" value="InterPro"/>
</dbReference>
<dbReference type="EMBL" id="BQFW01000007">
    <property type="protein sequence ID" value="GJJ73005.1"/>
    <property type="molecule type" value="Genomic_DNA"/>
</dbReference>
<dbReference type="InterPro" id="IPR050571">
    <property type="entry name" value="Class-IV_PLP-Dep_Aminotrnsfr"/>
</dbReference>
<protein>
    <submittedName>
        <fullName evidence="2">Uncharacterized protein</fullName>
    </submittedName>
</protein>
<dbReference type="GO" id="GO:0046394">
    <property type="term" value="P:carboxylic acid biosynthetic process"/>
    <property type="evidence" value="ECO:0007669"/>
    <property type="project" value="UniProtKB-ARBA"/>
</dbReference>
<reference evidence="2" key="2">
    <citation type="journal article" date="2022" name="Microbiol. Resour. Announc.">
        <title>Whole-Genome Sequence of Entomortierella parvispora E1425, a Mucoromycotan Fungus Associated with Burkholderiaceae-Related Endosymbiotic Bacteria.</title>
        <authorList>
            <person name="Herlambang A."/>
            <person name="Guo Y."/>
            <person name="Takashima Y."/>
            <person name="Narisawa K."/>
            <person name="Ohta H."/>
            <person name="Nishizawa T."/>
        </authorList>
    </citation>
    <scope>NUCLEOTIDE SEQUENCE</scope>
    <source>
        <strain evidence="2">E1425</strain>
    </source>
</reference>
<dbReference type="PANTHER" id="PTHR42743:SF11">
    <property type="entry name" value="AMINODEOXYCHORISMATE LYASE"/>
    <property type="match status" value="1"/>
</dbReference>
<dbReference type="InterPro" id="IPR043131">
    <property type="entry name" value="BCAT-like_N"/>
</dbReference>